<dbReference type="InterPro" id="IPR050535">
    <property type="entry name" value="DNA_Repair-Maintenance_Comp"/>
</dbReference>
<keyword evidence="3" id="KW-0540">Nuclease</keyword>
<dbReference type="Proteomes" id="UP000324065">
    <property type="component" value="Unassembled WGS sequence"/>
</dbReference>
<evidence type="ECO:0000313" key="3">
    <source>
        <dbReference type="EMBL" id="KAA5606690.1"/>
    </source>
</evidence>
<keyword evidence="3" id="KW-0269">Exonuclease</keyword>
<dbReference type="PANTHER" id="PTHR30337:SF7">
    <property type="entry name" value="PHOSPHOESTERASE"/>
    <property type="match status" value="1"/>
</dbReference>
<organism evidence="3 4">
    <name type="scientific">Roseospira marina</name>
    <dbReference type="NCBI Taxonomy" id="140057"/>
    <lineage>
        <taxon>Bacteria</taxon>
        <taxon>Pseudomonadati</taxon>
        <taxon>Pseudomonadota</taxon>
        <taxon>Alphaproteobacteria</taxon>
        <taxon>Rhodospirillales</taxon>
        <taxon>Rhodospirillaceae</taxon>
        <taxon>Roseospira</taxon>
    </lineage>
</organism>
<dbReference type="AlphaFoldDB" id="A0A5M6IEH9"/>
<feature type="domain" description="Calcineurin-like phosphoesterase" evidence="2">
    <location>
        <begin position="3"/>
        <end position="201"/>
    </location>
</feature>
<comment type="caution">
    <text evidence="3">The sequence shown here is derived from an EMBL/GenBank/DDBJ whole genome shotgun (WGS) entry which is preliminary data.</text>
</comment>
<name>A0A5M6IEH9_9PROT</name>
<dbReference type="InterPro" id="IPR014576">
    <property type="entry name" value="Pesterase_YhaO"/>
</dbReference>
<accession>A0A5M6IEH9</accession>
<evidence type="ECO:0000313" key="4">
    <source>
        <dbReference type="Proteomes" id="UP000324065"/>
    </source>
</evidence>
<protein>
    <submittedName>
        <fullName evidence="3">DNA repair exonuclease</fullName>
    </submittedName>
</protein>
<evidence type="ECO:0000259" key="2">
    <source>
        <dbReference type="Pfam" id="PF00149"/>
    </source>
</evidence>
<dbReference type="Gene3D" id="3.60.21.10">
    <property type="match status" value="1"/>
</dbReference>
<dbReference type="SUPFAM" id="SSF56300">
    <property type="entry name" value="Metallo-dependent phosphatases"/>
    <property type="match status" value="1"/>
</dbReference>
<dbReference type="GO" id="GO:0004527">
    <property type="term" value="F:exonuclease activity"/>
    <property type="evidence" value="ECO:0007669"/>
    <property type="project" value="UniProtKB-KW"/>
</dbReference>
<dbReference type="InterPro" id="IPR041796">
    <property type="entry name" value="Mre11_N"/>
</dbReference>
<proteinExistence type="predicted"/>
<sequence>MPFRFVHTADIHLDSPLRSLALRDPALADLIGGATRAAFVATVEVCLSERVDALMIAGDLYDGSQTSMKTAAFLAAELHRLHTAGIQTFIVRGNHDAESKITRELVLPESVRVFTGRAECHVLPGAADGRDVAVHGISFAQPHAPESLLPKFKAAAPDALNIGLLHTSLGGAPGHDTYAPCSVTDLMATGFDYWGLGHIHARTVHRAAGPAIVMPGQPQGRDINEAGAKSVTLVSIDGGGSIALDERITARAQFARVPVAVDGVEDWRALLDRIETALSQARVAAPCEHLVARLHLTGETPLAWRIRVDGDLLQVEARLRADRIGATWIEAIETDVRPPRTTMPATGAANPAQELRALVAEDVVPSASFQTLAREIAEEVRDQLPRDARALFGTDEAAFAAVLADLIDGGAEEVLAHLHGSESQPERDA</sequence>
<dbReference type="PIRSF" id="PIRSF033091">
    <property type="entry name" value="Pesterase_YhaO"/>
    <property type="match status" value="1"/>
</dbReference>
<dbReference type="OrthoDB" id="9773856at2"/>
<dbReference type="CDD" id="cd00840">
    <property type="entry name" value="MPP_Mre11_N"/>
    <property type="match status" value="1"/>
</dbReference>
<evidence type="ECO:0000256" key="1">
    <source>
        <dbReference type="ARBA" id="ARBA00022801"/>
    </source>
</evidence>
<dbReference type="PANTHER" id="PTHR30337">
    <property type="entry name" value="COMPONENT OF ATP-DEPENDENT DSDNA EXONUCLEASE"/>
    <property type="match status" value="1"/>
</dbReference>
<keyword evidence="1" id="KW-0378">Hydrolase</keyword>
<dbReference type="Pfam" id="PF00149">
    <property type="entry name" value="Metallophos"/>
    <property type="match status" value="1"/>
</dbReference>
<dbReference type="InterPro" id="IPR029052">
    <property type="entry name" value="Metallo-depent_PP-like"/>
</dbReference>
<dbReference type="EMBL" id="VWPJ01000003">
    <property type="protein sequence ID" value="KAA5606690.1"/>
    <property type="molecule type" value="Genomic_DNA"/>
</dbReference>
<keyword evidence="4" id="KW-1185">Reference proteome</keyword>
<dbReference type="RefSeq" id="WP_150061291.1">
    <property type="nucleotide sequence ID" value="NZ_JACHII010000005.1"/>
</dbReference>
<gene>
    <name evidence="3" type="ORF">F1188_04990</name>
</gene>
<dbReference type="InterPro" id="IPR004843">
    <property type="entry name" value="Calcineurin-like_PHP"/>
</dbReference>
<reference evidence="3 4" key="1">
    <citation type="submission" date="2019-09" db="EMBL/GenBank/DDBJ databases">
        <title>Genome sequence of Roseospira marina, one of the more divergent members of the non-sulfur purple photosynthetic bacterial family, the Rhodospirillaceae.</title>
        <authorList>
            <person name="Meyer T."/>
            <person name="Kyndt J."/>
        </authorList>
    </citation>
    <scope>NUCLEOTIDE SEQUENCE [LARGE SCALE GENOMIC DNA]</scope>
    <source>
        <strain evidence="3 4">DSM 15113</strain>
    </source>
</reference>